<comment type="domain">
    <text evidence="5">Consists of three domains, a large central CORE domain and two small peripheral domains, NMPbind and LID, which undergo movements during catalysis. The LID domain closes over the site of phosphoryl transfer upon ATP binding. Assembling and dissambling the active center during each catalytic cycle provides an effective means to prevent ATP hydrolysis.</text>
</comment>
<feature type="binding site" evidence="5">
    <location>
        <position position="134"/>
    </location>
    <ligand>
        <name>AMP</name>
        <dbReference type="ChEBI" id="CHEBI:456215"/>
    </ligand>
</feature>
<reference evidence="8" key="1">
    <citation type="submission" date="2020-10" db="EMBL/GenBank/DDBJ databases">
        <authorList>
            <person name="Gilroy R."/>
        </authorList>
    </citation>
    <scope>NUCLEOTIDE SEQUENCE</scope>
    <source>
        <strain evidence="8">3924</strain>
    </source>
</reference>
<proteinExistence type="inferred from homology"/>
<evidence type="ECO:0000313" key="8">
    <source>
        <dbReference type="EMBL" id="MBO8440141.1"/>
    </source>
</evidence>
<comment type="subunit">
    <text evidence="5 7">Monomer.</text>
</comment>
<comment type="function">
    <text evidence="5">Catalyzes the reversible transfer of the terminal phosphate group between ATP and AMP. Plays an important role in cellular energy homeostasis and in adenine nucleotide metabolism.</text>
</comment>
<evidence type="ECO:0000256" key="3">
    <source>
        <dbReference type="ARBA" id="ARBA00022741"/>
    </source>
</evidence>
<comment type="similarity">
    <text evidence="5 6">Belongs to the adenylate kinase family.</text>
</comment>
<keyword evidence="5 7" id="KW-0067">ATP-binding</keyword>
<organism evidence="8 9">
    <name type="scientific">Candidatus Aphodosoma intestinipullorum</name>
    <dbReference type="NCBI Taxonomy" id="2840674"/>
    <lineage>
        <taxon>Bacteria</taxon>
        <taxon>Pseudomonadati</taxon>
        <taxon>Bacteroidota</taxon>
        <taxon>Bacteroidia</taxon>
        <taxon>Bacteroidales</taxon>
        <taxon>Candidatus Aphodosoma</taxon>
    </lineage>
</organism>
<dbReference type="Gene3D" id="3.40.50.300">
    <property type="entry name" value="P-loop containing nucleotide triphosphate hydrolases"/>
    <property type="match status" value="1"/>
</dbReference>
<sequence>MLNIVMFGAPGSGKGTQSDLIVDRFRLTHISTGDLLRAEIKAGSEIGKKVEGLIAEGKLVSDDIIVALLRKKVETTKDTAGFIFDGFPRNVAQAEVLDEILKGIGERVTVMLDMEVEEKTLIERLILRGQQSGRADDNMETIKNRLDVYRNVTLPVMDYYKKQGCYRQINNNGTVEQCFAQVEAAIEDASK</sequence>
<dbReference type="Pfam" id="PF00406">
    <property type="entry name" value="ADK"/>
    <property type="match status" value="1"/>
</dbReference>
<comment type="subcellular location">
    <subcellularLocation>
        <location evidence="5 7">Cytoplasm</location>
    </subcellularLocation>
</comment>
<dbReference type="GO" id="GO:0005524">
    <property type="term" value="F:ATP binding"/>
    <property type="evidence" value="ECO:0007669"/>
    <property type="project" value="UniProtKB-UniRule"/>
</dbReference>
<dbReference type="GO" id="GO:0004017">
    <property type="term" value="F:AMP kinase activity"/>
    <property type="evidence" value="ECO:0007669"/>
    <property type="project" value="UniProtKB-UniRule"/>
</dbReference>
<feature type="binding site" evidence="5">
    <location>
        <position position="93"/>
    </location>
    <ligand>
        <name>AMP</name>
        <dbReference type="ChEBI" id="CHEBI:456215"/>
    </ligand>
</feature>
<dbReference type="InterPro" id="IPR000850">
    <property type="entry name" value="Adenylat/UMP-CMP_kin"/>
</dbReference>
<keyword evidence="1 5" id="KW-0808">Transferase</keyword>
<dbReference type="NCBIfam" id="NF001381">
    <property type="entry name" value="PRK00279.1-3"/>
    <property type="match status" value="1"/>
</dbReference>
<evidence type="ECO:0000256" key="1">
    <source>
        <dbReference type="ARBA" id="ARBA00022679"/>
    </source>
</evidence>
<dbReference type="EMBL" id="JADIMV010000100">
    <property type="protein sequence ID" value="MBO8440141.1"/>
    <property type="molecule type" value="Genomic_DNA"/>
</dbReference>
<evidence type="ECO:0000313" key="9">
    <source>
        <dbReference type="Proteomes" id="UP000712007"/>
    </source>
</evidence>
<dbReference type="GO" id="GO:0044209">
    <property type="term" value="P:AMP salvage"/>
    <property type="evidence" value="ECO:0007669"/>
    <property type="project" value="UniProtKB-UniRule"/>
</dbReference>
<evidence type="ECO:0000256" key="7">
    <source>
        <dbReference type="RuleBase" id="RU003331"/>
    </source>
</evidence>
<feature type="binding site" evidence="5">
    <location>
        <position position="173"/>
    </location>
    <ligand>
        <name>ATP</name>
        <dbReference type="ChEBI" id="CHEBI:30616"/>
    </ligand>
</feature>
<dbReference type="SUPFAM" id="SSF52540">
    <property type="entry name" value="P-loop containing nucleoside triphosphate hydrolases"/>
    <property type="match status" value="1"/>
</dbReference>
<feature type="binding site" evidence="5">
    <location>
        <begin position="86"/>
        <end position="89"/>
    </location>
    <ligand>
        <name>AMP</name>
        <dbReference type="ChEBI" id="CHEBI:456215"/>
    </ligand>
</feature>
<evidence type="ECO:0000256" key="4">
    <source>
        <dbReference type="ARBA" id="ARBA00022777"/>
    </source>
</evidence>
<comment type="caution">
    <text evidence="5">Lacks conserved residue(s) required for the propagation of feature annotation.</text>
</comment>
<feature type="binding site" evidence="5">
    <location>
        <position position="32"/>
    </location>
    <ligand>
        <name>AMP</name>
        <dbReference type="ChEBI" id="CHEBI:456215"/>
    </ligand>
</feature>
<dbReference type="CDD" id="cd01428">
    <property type="entry name" value="ADK"/>
    <property type="match status" value="1"/>
</dbReference>
<feature type="binding site" evidence="5">
    <location>
        <position position="37"/>
    </location>
    <ligand>
        <name>AMP</name>
        <dbReference type="ChEBI" id="CHEBI:456215"/>
    </ligand>
</feature>
<dbReference type="Proteomes" id="UP000712007">
    <property type="component" value="Unassembled WGS sequence"/>
</dbReference>
<evidence type="ECO:0000256" key="5">
    <source>
        <dbReference type="HAMAP-Rule" id="MF_00235"/>
    </source>
</evidence>
<dbReference type="InterPro" id="IPR033690">
    <property type="entry name" value="Adenylat_kinase_CS"/>
</dbReference>
<evidence type="ECO:0000256" key="2">
    <source>
        <dbReference type="ARBA" id="ARBA00022727"/>
    </source>
</evidence>
<name>A0A940DKH3_9BACT</name>
<dbReference type="InterPro" id="IPR027417">
    <property type="entry name" value="P-loop_NTPase"/>
</dbReference>
<keyword evidence="2 5" id="KW-0545">Nucleotide biosynthesis</keyword>
<feature type="binding site" evidence="5">
    <location>
        <begin position="11"/>
        <end position="16"/>
    </location>
    <ligand>
        <name>ATP</name>
        <dbReference type="ChEBI" id="CHEBI:30616"/>
    </ligand>
</feature>
<dbReference type="NCBIfam" id="NF011100">
    <property type="entry name" value="PRK14527.1"/>
    <property type="match status" value="1"/>
</dbReference>
<dbReference type="NCBIfam" id="NF011104">
    <property type="entry name" value="PRK14531.1"/>
    <property type="match status" value="1"/>
</dbReference>
<dbReference type="PANTHER" id="PTHR23359">
    <property type="entry name" value="NUCLEOTIDE KINASE"/>
    <property type="match status" value="1"/>
</dbReference>
<feature type="region of interest" description="NMP" evidence="5">
    <location>
        <begin position="31"/>
        <end position="60"/>
    </location>
</feature>
<gene>
    <name evidence="5" type="primary">adk</name>
    <name evidence="8" type="ORF">IAC51_05760</name>
</gene>
<keyword evidence="4 5" id="KW-0418">Kinase</keyword>
<dbReference type="AlphaFoldDB" id="A0A940DKH3"/>
<dbReference type="HAMAP" id="MF_00235">
    <property type="entry name" value="Adenylate_kinase_Adk"/>
    <property type="match status" value="1"/>
</dbReference>
<accession>A0A940DKH3</accession>
<dbReference type="NCBIfam" id="NF011105">
    <property type="entry name" value="PRK14532.1"/>
    <property type="match status" value="1"/>
</dbReference>
<feature type="binding site" evidence="5">
    <location>
        <position position="128"/>
    </location>
    <ligand>
        <name>ATP</name>
        <dbReference type="ChEBI" id="CHEBI:30616"/>
    </ligand>
</feature>
<feature type="binding site" evidence="5">
    <location>
        <position position="145"/>
    </location>
    <ligand>
        <name>AMP</name>
        <dbReference type="ChEBI" id="CHEBI:456215"/>
    </ligand>
</feature>
<evidence type="ECO:0000256" key="6">
    <source>
        <dbReference type="RuleBase" id="RU003330"/>
    </source>
</evidence>
<reference evidence="8" key="2">
    <citation type="journal article" date="2021" name="PeerJ">
        <title>Extensive microbial diversity within the chicken gut microbiome revealed by metagenomics and culture.</title>
        <authorList>
            <person name="Gilroy R."/>
            <person name="Ravi A."/>
            <person name="Getino M."/>
            <person name="Pursley I."/>
            <person name="Horton D.L."/>
            <person name="Alikhan N.F."/>
            <person name="Baker D."/>
            <person name="Gharbi K."/>
            <person name="Hall N."/>
            <person name="Watson M."/>
            <person name="Adriaenssens E.M."/>
            <person name="Foster-Nyarko E."/>
            <person name="Jarju S."/>
            <person name="Secka A."/>
            <person name="Antonio M."/>
            <person name="Oren A."/>
            <person name="Chaudhuri R.R."/>
            <person name="La Ragione R."/>
            <person name="Hildebrand F."/>
            <person name="Pallen M.J."/>
        </authorList>
    </citation>
    <scope>NUCLEOTIDE SEQUENCE</scope>
    <source>
        <strain evidence="8">3924</strain>
    </source>
</reference>
<dbReference type="GO" id="GO:0005737">
    <property type="term" value="C:cytoplasm"/>
    <property type="evidence" value="ECO:0007669"/>
    <property type="project" value="UniProtKB-SubCell"/>
</dbReference>
<keyword evidence="3 5" id="KW-0547">Nucleotide-binding</keyword>
<protein>
    <recommendedName>
        <fullName evidence="5 7">Adenylate kinase</fullName>
        <shortName evidence="5">AK</shortName>
        <ecNumber evidence="5 7">2.7.4.3</ecNumber>
    </recommendedName>
    <alternativeName>
        <fullName evidence="5">ATP-AMP transphosphorylase</fullName>
    </alternativeName>
    <alternativeName>
        <fullName evidence="5">ATP:AMP phosphotransferase</fullName>
    </alternativeName>
    <alternativeName>
        <fullName evidence="5">Adenylate monophosphate kinase</fullName>
    </alternativeName>
</protein>
<comment type="catalytic activity">
    <reaction evidence="5 7">
        <text>AMP + ATP = 2 ADP</text>
        <dbReference type="Rhea" id="RHEA:12973"/>
        <dbReference type="ChEBI" id="CHEBI:30616"/>
        <dbReference type="ChEBI" id="CHEBI:456215"/>
        <dbReference type="ChEBI" id="CHEBI:456216"/>
        <dbReference type="EC" id="2.7.4.3"/>
    </reaction>
</comment>
<dbReference type="EC" id="2.7.4.3" evidence="5 7"/>
<feature type="binding site" evidence="5">
    <location>
        <begin position="58"/>
        <end position="60"/>
    </location>
    <ligand>
        <name>AMP</name>
        <dbReference type="ChEBI" id="CHEBI:456215"/>
    </ligand>
</feature>
<comment type="caution">
    <text evidence="8">The sequence shown here is derived from an EMBL/GenBank/DDBJ whole genome shotgun (WGS) entry which is preliminary data.</text>
</comment>
<dbReference type="PROSITE" id="PS00113">
    <property type="entry name" value="ADENYLATE_KINASE"/>
    <property type="match status" value="1"/>
</dbReference>
<keyword evidence="5" id="KW-0963">Cytoplasm</keyword>
<dbReference type="PRINTS" id="PR00094">
    <property type="entry name" value="ADENYLTKNASE"/>
</dbReference>
<comment type="pathway">
    <text evidence="5">Purine metabolism; AMP biosynthesis via salvage pathway; AMP from ADP: step 1/1.</text>
</comment>